<protein>
    <submittedName>
        <fullName evidence="2">Uncharacterized protein</fullName>
    </submittedName>
</protein>
<dbReference type="AlphaFoldDB" id="A0A317V3K3"/>
<gene>
    <name evidence="2" type="ORF">BO70DRAFT_151863</name>
</gene>
<evidence type="ECO:0000313" key="2">
    <source>
        <dbReference type="EMBL" id="PWY68655.1"/>
    </source>
</evidence>
<keyword evidence="1" id="KW-1133">Transmembrane helix</keyword>
<evidence type="ECO:0000313" key="3">
    <source>
        <dbReference type="Proteomes" id="UP000247233"/>
    </source>
</evidence>
<accession>A0A317V3K3</accession>
<dbReference type="Proteomes" id="UP000247233">
    <property type="component" value="Unassembled WGS sequence"/>
</dbReference>
<name>A0A317V3K3_9EURO</name>
<reference evidence="2 3" key="1">
    <citation type="submission" date="2016-12" db="EMBL/GenBank/DDBJ databases">
        <title>The genomes of Aspergillus section Nigri reveals drivers in fungal speciation.</title>
        <authorList>
            <consortium name="DOE Joint Genome Institute"/>
            <person name="Vesth T.C."/>
            <person name="Nybo J."/>
            <person name="Theobald S."/>
            <person name="Brandl J."/>
            <person name="Frisvad J.C."/>
            <person name="Nielsen K.F."/>
            <person name="Lyhne E.K."/>
            <person name="Kogle M.E."/>
            <person name="Kuo A."/>
            <person name="Riley R."/>
            <person name="Clum A."/>
            <person name="Nolan M."/>
            <person name="Lipzen A."/>
            <person name="Salamov A."/>
            <person name="Henrissat B."/>
            <person name="Wiebenga A."/>
            <person name="De Vries R.P."/>
            <person name="Grigoriev I.V."/>
            <person name="Mortensen U.H."/>
            <person name="Andersen M.R."/>
            <person name="Baker S.E."/>
        </authorList>
    </citation>
    <scope>NUCLEOTIDE SEQUENCE [LARGE SCALE GENOMIC DNA]</scope>
    <source>
        <strain evidence="2 3">CBS 117.55</strain>
    </source>
</reference>
<dbReference type="RefSeq" id="XP_025395365.1">
    <property type="nucleotide sequence ID" value="XM_025538217.1"/>
</dbReference>
<sequence>MTTALSPPIELSFFFLYLYPFPLLFPDFLCHSVMVLCCLTRLKRRLRYLVQRLSKHVYYYFLESSEPNLHSSLFIVYT</sequence>
<dbReference type="EMBL" id="MSFL01000035">
    <property type="protein sequence ID" value="PWY68655.1"/>
    <property type="molecule type" value="Genomic_DNA"/>
</dbReference>
<keyword evidence="1" id="KW-0472">Membrane</keyword>
<evidence type="ECO:0000256" key="1">
    <source>
        <dbReference type="SAM" id="Phobius"/>
    </source>
</evidence>
<feature type="transmembrane region" description="Helical" evidence="1">
    <location>
        <begin position="14"/>
        <end position="39"/>
    </location>
</feature>
<dbReference type="VEuPathDB" id="FungiDB:BO70DRAFT_151863"/>
<keyword evidence="1" id="KW-0812">Transmembrane</keyword>
<organism evidence="2 3">
    <name type="scientific">Aspergillus heteromorphus CBS 117.55</name>
    <dbReference type="NCBI Taxonomy" id="1448321"/>
    <lineage>
        <taxon>Eukaryota</taxon>
        <taxon>Fungi</taxon>
        <taxon>Dikarya</taxon>
        <taxon>Ascomycota</taxon>
        <taxon>Pezizomycotina</taxon>
        <taxon>Eurotiomycetes</taxon>
        <taxon>Eurotiomycetidae</taxon>
        <taxon>Eurotiales</taxon>
        <taxon>Aspergillaceae</taxon>
        <taxon>Aspergillus</taxon>
        <taxon>Aspergillus subgen. Circumdati</taxon>
    </lineage>
</organism>
<comment type="caution">
    <text evidence="2">The sequence shown here is derived from an EMBL/GenBank/DDBJ whole genome shotgun (WGS) entry which is preliminary data.</text>
</comment>
<proteinExistence type="predicted"/>
<dbReference type="GeneID" id="37060454"/>
<keyword evidence="3" id="KW-1185">Reference proteome</keyword>